<proteinExistence type="predicted"/>
<keyword evidence="2" id="KW-1185">Reference proteome</keyword>
<dbReference type="EMBL" id="AP024412">
    <property type="protein sequence ID" value="BCR35606.1"/>
    <property type="molecule type" value="Genomic_DNA"/>
</dbReference>
<evidence type="ECO:0000313" key="2">
    <source>
        <dbReference type="Proteomes" id="UP000620133"/>
    </source>
</evidence>
<dbReference type="RefSeq" id="WP_176238452.1">
    <property type="nucleotide sequence ID" value="NZ_AP024412.1"/>
</dbReference>
<protein>
    <recommendedName>
        <fullName evidence="3">DUF4282 domain-containing protein</fullName>
    </recommendedName>
</protein>
<dbReference type="KEGG" id="manr:MPAN_004990"/>
<organism evidence="1 2">
    <name type="scientific">Mariniplasma anaerobium</name>
    <dbReference type="NCBI Taxonomy" id="2735436"/>
    <lineage>
        <taxon>Bacteria</taxon>
        <taxon>Bacillati</taxon>
        <taxon>Mycoplasmatota</taxon>
        <taxon>Mollicutes</taxon>
        <taxon>Acholeplasmatales</taxon>
        <taxon>Acholeplasmataceae</taxon>
        <taxon>Mariniplasma</taxon>
    </lineage>
</organism>
<name>A0A7U9TGF5_9MOLU</name>
<dbReference type="AlphaFoldDB" id="A0A7U9TGF5"/>
<dbReference type="Proteomes" id="UP000620133">
    <property type="component" value="Chromosome"/>
</dbReference>
<evidence type="ECO:0008006" key="3">
    <source>
        <dbReference type="Google" id="ProtNLM"/>
    </source>
</evidence>
<reference evidence="1" key="1">
    <citation type="submission" date="2021-01" db="EMBL/GenBank/DDBJ databases">
        <title>Draft genome sequence of Acholeplasmataceae bacterium strain Mahy22.</title>
        <authorList>
            <person name="Watanabe M."/>
            <person name="Kojima H."/>
            <person name="Fukui M."/>
        </authorList>
    </citation>
    <scope>NUCLEOTIDE SEQUENCE</scope>
    <source>
        <strain evidence="1">Mahy22</strain>
    </source>
</reference>
<sequence>MEKKQYSFFDPQNPMFLSVARWIVIITSGFALLIGIIALGNETPNSFALILGSVLYYFTGMIFVNMLFNIRDIRVNTQKTNELLEKQMHINKNEAE</sequence>
<gene>
    <name evidence="1" type="ORF">MPAN_004990</name>
</gene>
<evidence type="ECO:0000313" key="1">
    <source>
        <dbReference type="EMBL" id="BCR35606.1"/>
    </source>
</evidence>
<accession>A0A7U9TGF5</accession>